<protein>
    <submittedName>
        <fullName evidence="1 2">Uncharacterized protein</fullName>
    </submittedName>
</protein>
<dbReference type="STRING" id="74873.A0A084WA47"/>
<dbReference type="Proteomes" id="UP000030765">
    <property type="component" value="Unassembled WGS sequence"/>
</dbReference>
<reference evidence="1 3" key="1">
    <citation type="journal article" date="2014" name="BMC Genomics">
        <title>Genome sequence of Anopheles sinensis provides insight into genetics basis of mosquito competence for malaria parasites.</title>
        <authorList>
            <person name="Zhou D."/>
            <person name="Zhang D."/>
            <person name="Ding G."/>
            <person name="Shi L."/>
            <person name="Hou Q."/>
            <person name="Ye Y."/>
            <person name="Xu Y."/>
            <person name="Zhou H."/>
            <person name="Xiong C."/>
            <person name="Li S."/>
            <person name="Yu J."/>
            <person name="Hong S."/>
            <person name="Yu X."/>
            <person name="Zou P."/>
            <person name="Chen C."/>
            <person name="Chang X."/>
            <person name="Wang W."/>
            <person name="Lv Y."/>
            <person name="Sun Y."/>
            <person name="Ma L."/>
            <person name="Shen B."/>
            <person name="Zhu C."/>
        </authorList>
    </citation>
    <scope>NUCLEOTIDE SEQUENCE [LARGE SCALE GENOMIC DNA]</scope>
</reference>
<dbReference type="EnsemblMetazoa" id="ASIC015137-RA">
    <property type="protein sequence ID" value="ASIC015137-PA"/>
    <property type="gene ID" value="ASIC015137"/>
</dbReference>
<keyword evidence="3" id="KW-1185">Reference proteome</keyword>
<organism evidence="1">
    <name type="scientific">Anopheles sinensis</name>
    <name type="common">Mosquito</name>
    <dbReference type="NCBI Taxonomy" id="74873"/>
    <lineage>
        <taxon>Eukaryota</taxon>
        <taxon>Metazoa</taxon>
        <taxon>Ecdysozoa</taxon>
        <taxon>Arthropoda</taxon>
        <taxon>Hexapoda</taxon>
        <taxon>Insecta</taxon>
        <taxon>Pterygota</taxon>
        <taxon>Neoptera</taxon>
        <taxon>Endopterygota</taxon>
        <taxon>Diptera</taxon>
        <taxon>Nematocera</taxon>
        <taxon>Culicoidea</taxon>
        <taxon>Culicidae</taxon>
        <taxon>Anophelinae</taxon>
        <taxon>Anopheles</taxon>
    </lineage>
</organism>
<dbReference type="EMBL" id="ATLV01022043">
    <property type="status" value="NOT_ANNOTATED_CDS"/>
    <property type="molecule type" value="Genomic_DNA"/>
</dbReference>
<dbReference type="VEuPathDB" id="VectorBase:ASIS014670"/>
<reference evidence="2" key="2">
    <citation type="submission" date="2020-05" db="UniProtKB">
        <authorList>
            <consortium name="EnsemblMetazoa"/>
        </authorList>
    </citation>
    <scope>IDENTIFICATION</scope>
</reference>
<evidence type="ECO:0000313" key="1">
    <source>
        <dbReference type="EMBL" id="KFB47091.1"/>
    </source>
</evidence>
<evidence type="ECO:0000313" key="2">
    <source>
        <dbReference type="EnsemblMetazoa" id="ASIC015137-PA"/>
    </source>
</evidence>
<gene>
    <name evidence="1" type="ORF">ZHAS_00015137</name>
</gene>
<dbReference type="EMBL" id="KE525327">
    <property type="protein sequence ID" value="KFB47091.1"/>
    <property type="molecule type" value="Genomic_DNA"/>
</dbReference>
<name>A0A084WA47_ANOSI</name>
<sequence length="159" mass="17668">MRVCAHANESKSGISHVSYFSPLSCDSSAGLATANNHQLPAASSASSPSVEALGKATGSRLLVRATEEGDEGAQQLVDNKIHDKLQQQRVAERQKREDVFSDNVLTNNYAPHDDQRWRGQEVLDGDHQEPQITEEVLLVSNLTEERLREENELLEHLNR</sequence>
<evidence type="ECO:0000313" key="3">
    <source>
        <dbReference type="Proteomes" id="UP000030765"/>
    </source>
</evidence>
<dbReference type="AlphaFoldDB" id="A0A084WA47"/>
<accession>A0A084WA47</accession>
<proteinExistence type="predicted"/>
<dbReference type="VEuPathDB" id="VectorBase:ASIC015137"/>